<evidence type="ECO:0000256" key="1">
    <source>
        <dbReference type="SAM" id="SignalP"/>
    </source>
</evidence>
<reference evidence="3" key="2">
    <citation type="submission" date="2022-01" db="EMBL/GenBank/DDBJ databases">
        <authorList>
            <person name="Yamashiro T."/>
            <person name="Shiraishi A."/>
            <person name="Satake H."/>
            <person name="Nakayama K."/>
        </authorList>
    </citation>
    <scope>NUCLEOTIDE SEQUENCE</scope>
</reference>
<protein>
    <recommendedName>
        <fullName evidence="2">Retrotransposon Copia-like N-terminal domain-containing protein</fullName>
    </recommendedName>
</protein>
<feature type="domain" description="Retrotransposon Copia-like N-terminal" evidence="2">
    <location>
        <begin position="34"/>
        <end position="64"/>
    </location>
</feature>
<evidence type="ECO:0000313" key="4">
    <source>
        <dbReference type="Proteomes" id="UP001151760"/>
    </source>
</evidence>
<comment type="caution">
    <text evidence="3">The sequence shown here is derived from an EMBL/GenBank/DDBJ whole genome shotgun (WGS) entry which is preliminary data.</text>
</comment>
<proteinExistence type="predicted"/>
<keyword evidence="1" id="KW-0732">Signal</keyword>
<dbReference type="InterPro" id="IPR029472">
    <property type="entry name" value="Copia-like_N"/>
</dbReference>
<feature type="chain" id="PRO_5047283040" description="Retrotransposon Copia-like N-terminal domain-containing protein" evidence="1">
    <location>
        <begin position="25"/>
        <end position="516"/>
    </location>
</feature>
<feature type="signal peptide" evidence="1">
    <location>
        <begin position="1"/>
        <end position="24"/>
    </location>
</feature>
<keyword evidence="4" id="KW-1185">Reference proteome</keyword>
<reference evidence="3" key="1">
    <citation type="journal article" date="2022" name="Int. J. Mol. Sci.">
        <title>Draft Genome of Tanacetum Coccineum: Genomic Comparison of Closely Related Tanacetum-Family Plants.</title>
        <authorList>
            <person name="Yamashiro T."/>
            <person name="Shiraishi A."/>
            <person name="Nakayama K."/>
            <person name="Satake H."/>
        </authorList>
    </citation>
    <scope>NUCLEOTIDE SEQUENCE</scope>
</reference>
<evidence type="ECO:0000313" key="3">
    <source>
        <dbReference type="EMBL" id="GJT84201.1"/>
    </source>
</evidence>
<dbReference type="Pfam" id="PF14223">
    <property type="entry name" value="Retrotran_gag_2"/>
    <property type="match status" value="1"/>
</dbReference>
<accession>A0ABQ5H8J1</accession>
<dbReference type="Proteomes" id="UP001151760">
    <property type="component" value="Unassembled WGS sequence"/>
</dbReference>
<evidence type="ECO:0000259" key="2">
    <source>
        <dbReference type="Pfam" id="PF14244"/>
    </source>
</evidence>
<gene>
    <name evidence="3" type="ORF">Tco_1058543</name>
</gene>
<sequence>MPKCFLRTLLLYLAATVMPSELYASQIAAHVTMLRTENYINSAYAMKLSLDARNKSAFVNGTCLKATFATSDVLIAKWDYNGNSFKPVPQTTTNADGTSTSLIPGRVTTKEKVQNKNGVKARSMLLMLLPNEHLMTFNQYKDAKTLFAAIQTRFGGNEATKKTQKTLLKQMYENFSAPSTESLDFIFNRLQKIVSQLAILGENISQEVLNLKFLRSLPSEWNTHVMVWRNKPNLDTISFDDLYNNFKIVEQEVKGIASSSSSSSSSSLNMAFVSSHSSTNEVNTAYRDLEQIHEDDIEEMDLKWQLALLSMRTKRWSVSTATRWDTLQGNAEDLGTKIAETRINTALEGLIEFNKSEFNLATYKRGLASMEEQLVFYKKNCWELKASEVTTFEGYGPKTSKSVSEDISNEVRESPDAPLVEELVSDDKLEKKTIFPTVAKIEFVRAKQQEKPVRKPVKYAEMYSSVKVVRGKSGYAVTAQPVVHPQKEDQGCVDSGCSRHMTRNMSYLSDFKEFDG</sequence>
<name>A0ABQ5H8J1_9ASTR</name>
<dbReference type="Pfam" id="PF14244">
    <property type="entry name" value="Retrotran_gag_3"/>
    <property type="match status" value="1"/>
</dbReference>
<dbReference type="EMBL" id="BQNB010019336">
    <property type="protein sequence ID" value="GJT84201.1"/>
    <property type="molecule type" value="Genomic_DNA"/>
</dbReference>
<organism evidence="3 4">
    <name type="scientific">Tanacetum coccineum</name>
    <dbReference type="NCBI Taxonomy" id="301880"/>
    <lineage>
        <taxon>Eukaryota</taxon>
        <taxon>Viridiplantae</taxon>
        <taxon>Streptophyta</taxon>
        <taxon>Embryophyta</taxon>
        <taxon>Tracheophyta</taxon>
        <taxon>Spermatophyta</taxon>
        <taxon>Magnoliopsida</taxon>
        <taxon>eudicotyledons</taxon>
        <taxon>Gunneridae</taxon>
        <taxon>Pentapetalae</taxon>
        <taxon>asterids</taxon>
        <taxon>campanulids</taxon>
        <taxon>Asterales</taxon>
        <taxon>Asteraceae</taxon>
        <taxon>Asteroideae</taxon>
        <taxon>Anthemideae</taxon>
        <taxon>Anthemidinae</taxon>
        <taxon>Tanacetum</taxon>
    </lineage>
</organism>